<keyword evidence="8" id="KW-0378">Hydrolase</keyword>
<dbReference type="Gene3D" id="3.40.1310.20">
    <property type="match status" value="1"/>
</dbReference>
<evidence type="ECO:0000256" key="8">
    <source>
        <dbReference type="ARBA" id="ARBA00022801"/>
    </source>
</evidence>
<dbReference type="Proteomes" id="UP000789396">
    <property type="component" value="Unassembled WGS sequence"/>
</dbReference>
<accession>A0A9N9JR08</accession>
<dbReference type="GO" id="GO:0000166">
    <property type="term" value="F:nucleotide binding"/>
    <property type="evidence" value="ECO:0007669"/>
    <property type="project" value="UniProtKB-KW"/>
</dbReference>
<protein>
    <submittedName>
        <fullName evidence="12">6827_t:CDS:1</fullName>
    </submittedName>
</protein>
<evidence type="ECO:0000256" key="7">
    <source>
        <dbReference type="ARBA" id="ARBA00022759"/>
    </source>
</evidence>
<dbReference type="GO" id="GO:0016787">
    <property type="term" value="F:hydrolase activity"/>
    <property type="evidence" value="ECO:0007669"/>
    <property type="project" value="UniProtKB-KW"/>
</dbReference>
<keyword evidence="4" id="KW-0540">Nuclease</keyword>
<proteinExistence type="predicted"/>
<dbReference type="GO" id="GO:0003677">
    <property type="term" value="F:DNA binding"/>
    <property type="evidence" value="ECO:0007669"/>
    <property type="project" value="UniProtKB-KW"/>
</dbReference>
<evidence type="ECO:0000256" key="5">
    <source>
        <dbReference type="ARBA" id="ARBA00022723"/>
    </source>
</evidence>
<sequence length="183" mass="21319">PKVPVNNTGLNNQEALVDNIENLDDEVQVNYTENLDNNSDEDELNCFKLPDDEYDFLNSCKESKIACKRVLPKTQEEFNILEKLGLTYVSGQYEATDSGKFHEQCYFQFDKRQTITSVKKLFNHQTMNFSKYLNGDSDKNRDYNCIDKRSFARWKASELSSEEIGPWIFGNYRYLGTSTELKK</sequence>
<dbReference type="OrthoDB" id="2427354at2759"/>
<evidence type="ECO:0000256" key="4">
    <source>
        <dbReference type="ARBA" id="ARBA00022722"/>
    </source>
</evidence>
<dbReference type="GO" id="GO:0006260">
    <property type="term" value="P:DNA replication"/>
    <property type="evidence" value="ECO:0007669"/>
    <property type="project" value="UniProtKB-KW"/>
</dbReference>
<dbReference type="GO" id="GO:0016779">
    <property type="term" value="F:nucleotidyltransferase activity"/>
    <property type="evidence" value="ECO:0007669"/>
    <property type="project" value="UniProtKB-KW"/>
</dbReference>
<name>A0A9N9JR08_9GLOM</name>
<evidence type="ECO:0000313" key="13">
    <source>
        <dbReference type="Proteomes" id="UP000789396"/>
    </source>
</evidence>
<feature type="domain" description="CRESS-DNA virus Rep endonuclease" evidence="11">
    <location>
        <begin position="86"/>
        <end position="145"/>
    </location>
</feature>
<dbReference type="Pfam" id="PF02407">
    <property type="entry name" value="Viral_Rep"/>
    <property type="match status" value="1"/>
</dbReference>
<evidence type="ECO:0000256" key="3">
    <source>
        <dbReference type="ARBA" id="ARBA00022705"/>
    </source>
</evidence>
<gene>
    <name evidence="12" type="ORF">RFULGI_LOCUS16951</name>
</gene>
<feature type="non-terminal residue" evidence="12">
    <location>
        <position position="183"/>
    </location>
</feature>
<evidence type="ECO:0000259" key="11">
    <source>
        <dbReference type="Pfam" id="PF02407"/>
    </source>
</evidence>
<organism evidence="12 13">
    <name type="scientific">Racocetra fulgida</name>
    <dbReference type="NCBI Taxonomy" id="60492"/>
    <lineage>
        <taxon>Eukaryota</taxon>
        <taxon>Fungi</taxon>
        <taxon>Fungi incertae sedis</taxon>
        <taxon>Mucoromycota</taxon>
        <taxon>Glomeromycotina</taxon>
        <taxon>Glomeromycetes</taxon>
        <taxon>Diversisporales</taxon>
        <taxon>Gigasporaceae</taxon>
        <taxon>Racocetra</taxon>
    </lineage>
</organism>
<keyword evidence="7" id="KW-0255">Endonuclease</keyword>
<evidence type="ECO:0000313" key="12">
    <source>
        <dbReference type="EMBL" id="CAG8793153.1"/>
    </source>
</evidence>
<feature type="non-terminal residue" evidence="12">
    <location>
        <position position="1"/>
    </location>
</feature>
<keyword evidence="3" id="KW-0235">DNA replication</keyword>
<keyword evidence="6" id="KW-0547">Nucleotide-binding</keyword>
<evidence type="ECO:0000256" key="10">
    <source>
        <dbReference type="ARBA" id="ARBA00023125"/>
    </source>
</evidence>
<keyword evidence="10" id="KW-0238">DNA-binding</keyword>
<keyword evidence="5" id="KW-0479">Metal-binding</keyword>
<keyword evidence="9" id="KW-0190">Covalent protein-DNA linkage</keyword>
<evidence type="ECO:0000256" key="2">
    <source>
        <dbReference type="ARBA" id="ARBA00022695"/>
    </source>
</evidence>
<dbReference type="GO" id="GO:0004519">
    <property type="term" value="F:endonuclease activity"/>
    <property type="evidence" value="ECO:0007669"/>
    <property type="project" value="UniProtKB-KW"/>
</dbReference>
<evidence type="ECO:0000256" key="1">
    <source>
        <dbReference type="ARBA" id="ARBA00022679"/>
    </source>
</evidence>
<evidence type="ECO:0000256" key="6">
    <source>
        <dbReference type="ARBA" id="ARBA00022741"/>
    </source>
</evidence>
<comment type="caution">
    <text evidence="12">The sequence shown here is derived from an EMBL/GenBank/DDBJ whole genome shotgun (WGS) entry which is preliminary data.</text>
</comment>
<dbReference type="GO" id="GO:0046872">
    <property type="term" value="F:metal ion binding"/>
    <property type="evidence" value="ECO:0007669"/>
    <property type="project" value="UniProtKB-KW"/>
</dbReference>
<dbReference type="EMBL" id="CAJVPZ010063320">
    <property type="protein sequence ID" value="CAG8793153.1"/>
    <property type="molecule type" value="Genomic_DNA"/>
</dbReference>
<keyword evidence="1" id="KW-0808">Transferase</keyword>
<keyword evidence="13" id="KW-1185">Reference proteome</keyword>
<evidence type="ECO:0000256" key="9">
    <source>
        <dbReference type="ARBA" id="ARBA00023124"/>
    </source>
</evidence>
<keyword evidence="2" id="KW-0548">Nucleotidyltransferase</keyword>
<dbReference type="InterPro" id="IPR049912">
    <property type="entry name" value="CRESS_DNA_REP"/>
</dbReference>
<reference evidence="12" key="1">
    <citation type="submission" date="2021-06" db="EMBL/GenBank/DDBJ databases">
        <authorList>
            <person name="Kallberg Y."/>
            <person name="Tangrot J."/>
            <person name="Rosling A."/>
        </authorList>
    </citation>
    <scope>NUCLEOTIDE SEQUENCE</scope>
    <source>
        <strain evidence="12">IN212</strain>
    </source>
</reference>
<dbReference type="AlphaFoldDB" id="A0A9N9JR08"/>